<evidence type="ECO:0000313" key="4">
    <source>
        <dbReference type="Proteomes" id="UP000049127"/>
    </source>
</evidence>
<protein>
    <submittedName>
        <fullName evidence="3">Xaa-Pro dipeptidase</fullName>
        <ecNumber evidence="3">3.4.-.-</ecNumber>
        <ecNumber evidence="3">3.4.13.9</ecNumber>
    </submittedName>
</protein>
<evidence type="ECO:0000313" key="3">
    <source>
        <dbReference type="EMBL" id="CEQ02507.1"/>
    </source>
</evidence>
<dbReference type="EMBL" id="CEKZ01000003">
    <property type="protein sequence ID" value="CEQ02507.1"/>
    <property type="molecule type" value="Genomic_DNA"/>
</dbReference>
<dbReference type="OrthoDB" id="9806388at2"/>
<organism evidence="3 4">
    <name type="scientific">Paraclostridium sordellii</name>
    <name type="common">Clostridium sordellii</name>
    <dbReference type="NCBI Taxonomy" id="1505"/>
    <lineage>
        <taxon>Bacteria</taxon>
        <taxon>Bacillati</taxon>
        <taxon>Bacillota</taxon>
        <taxon>Clostridia</taxon>
        <taxon>Peptostreptococcales</taxon>
        <taxon>Peptostreptococcaceae</taxon>
        <taxon>Paraclostridium</taxon>
    </lineage>
</organism>
<evidence type="ECO:0000259" key="1">
    <source>
        <dbReference type="Pfam" id="PF00557"/>
    </source>
</evidence>
<gene>
    <name evidence="3" type="ORF">R28058_02401</name>
</gene>
<keyword evidence="3" id="KW-0224">Dipeptidase</keyword>
<sequence>MKRTERLSLLLNENNLDAIFLTKRSNVNYISKFTDEAAFVLACKDKFYLITDGRFTELAQKECVGFEVVNWHLFDRNLIKAVSHICNENGVKKLGFERSNITFDRYESLKNILSNVDLIGTDGLIESLRYVKDETEASYIKKACEIGDKALEELVPHIKVGVSEKELCARLEFYLKMNGADEIGFETILISGAKTSLPHGKPDNKLIEDGDFVTIDFGAKYNGYISDMTRTFIVGNPSEKQLEIYNLVKEAQLVGLSKIKAGILAFEPDQAIREVIKKYEEFYYPGIGHGIGMDLHEEPFLGNYGTKVIEKGCIITMEPGLYIPGFGGVRIEDSVIVKDDGIEILTKFPKELMIL</sequence>
<dbReference type="Proteomes" id="UP000049127">
    <property type="component" value="Unassembled WGS sequence"/>
</dbReference>
<accession>A0A0C7QNY9</accession>
<dbReference type="PANTHER" id="PTHR46112">
    <property type="entry name" value="AMINOPEPTIDASE"/>
    <property type="match status" value="1"/>
</dbReference>
<proteinExistence type="predicted"/>
<keyword evidence="3" id="KW-0378">Hydrolase</keyword>
<dbReference type="InterPro" id="IPR000994">
    <property type="entry name" value="Pept_M24"/>
</dbReference>
<reference evidence="3 4" key="1">
    <citation type="submission" date="2015-01" db="EMBL/GenBank/DDBJ databases">
        <authorList>
            <person name="Aslett A.Martin."/>
            <person name="De Silva Nishadi"/>
        </authorList>
    </citation>
    <scope>NUCLEOTIDE SEQUENCE [LARGE SCALE GENOMIC DNA]</scope>
    <source>
        <strain evidence="3 4">R28058</strain>
    </source>
</reference>
<dbReference type="GO" id="GO:0102009">
    <property type="term" value="F:proline dipeptidase activity"/>
    <property type="evidence" value="ECO:0007669"/>
    <property type="project" value="UniProtKB-EC"/>
</dbReference>
<dbReference type="SUPFAM" id="SSF55920">
    <property type="entry name" value="Creatinase/aminopeptidase"/>
    <property type="match status" value="1"/>
</dbReference>
<evidence type="ECO:0000259" key="2">
    <source>
        <dbReference type="Pfam" id="PF01321"/>
    </source>
</evidence>
<dbReference type="EC" id="3.4.-.-" evidence="3"/>
<dbReference type="PANTHER" id="PTHR46112:SF3">
    <property type="entry name" value="AMINOPEPTIDASE YPDF"/>
    <property type="match status" value="1"/>
</dbReference>
<dbReference type="CDD" id="cd01092">
    <property type="entry name" value="APP-like"/>
    <property type="match status" value="1"/>
</dbReference>
<dbReference type="InterPro" id="IPR029149">
    <property type="entry name" value="Creatin/AminoP/Spt16_N"/>
</dbReference>
<dbReference type="Gene3D" id="3.40.350.10">
    <property type="entry name" value="Creatinase/prolidase N-terminal domain"/>
    <property type="match status" value="1"/>
</dbReference>
<dbReference type="EC" id="3.4.13.9" evidence="3"/>
<dbReference type="InterPro" id="IPR050659">
    <property type="entry name" value="Peptidase_M24B"/>
</dbReference>
<dbReference type="SUPFAM" id="SSF53092">
    <property type="entry name" value="Creatinase/prolidase N-terminal domain"/>
    <property type="match status" value="1"/>
</dbReference>
<dbReference type="InterPro" id="IPR000587">
    <property type="entry name" value="Creatinase_N"/>
</dbReference>
<dbReference type="Gene3D" id="3.90.230.10">
    <property type="entry name" value="Creatinase/methionine aminopeptidase superfamily"/>
    <property type="match status" value="1"/>
</dbReference>
<feature type="domain" description="Creatinase N-terminal" evidence="2">
    <location>
        <begin position="3"/>
        <end position="131"/>
    </location>
</feature>
<name>A0A0C7QNY9_PARSO</name>
<dbReference type="AlphaFoldDB" id="A0A0C7QNY9"/>
<keyword evidence="3" id="KW-0645">Protease</keyword>
<dbReference type="Pfam" id="PF01321">
    <property type="entry name" value="Creatinase_N"/>
    <property type="match status" value="1"/>
</dbReference>
<dbReference type="RefSeq" id="WP_055341232.1">
    <property type="nucleotide sequence ID" value="NZ_CDNI01000014.1"/>
</dbReference>
<dbReference type="Pfam" id="PF00557">
    <property type="entry name" value="Peptidase_M24"/>
    <property type="match status" value="1"/>
</dbReference>
<feature type="domain" description="Peptidase M24" evidence="1">
    <location>
        <begin position="139"/>
        <end position="338"/>
    </location>
</feature>
<dbReference type="InterPro" id="IPR036005">
    <property type="entry name" value="Creatinase/aminopeptidase-like"/>
</dbReference>